<dbReference type="InterPro" id="IPR013087">
    <property type="entry name" value="Znf_C2H2_type"/>
</dbReference>
<dbReference type="PROSITE" id="PS00028">
    <property type="entry name" value="ZINC_FINGER_C2H2_1"/>
    <property type="match status" value="1"/>
</dbReference>
<dbReference type="Proteomes" id="UP000274822">
    <property type="component" value="Unassembled WGS sequence"/>
</dbReference>
<protein>
    <recommendedName>
        <fullName evidence="2">C2H2-type domain-containing protein</fullName>
    </recommendedName>
</protein>
<organism evidence="3 4">
    <name type="scientific">Jimgerdemannia flammicorona</name>
    <dbReference type="NCBI Taxonomy" id="994334"/>
    <lineage>
        <taxon>Eukaryota</taxon>
        <taxon>Fungi</taxon>
        <taxon>Fungi incertae sedis</taxon>
        <taxon>Mucoromycota</taxon>
        <taxon>Mucoromycotina</taxon>
        <taxon>Endogonomycetes</taxon>
        <taxon>Endogonales</taxon>
        <taxon>Endogonaceae</taxon>
        <taxon>Jimgerdemannia</taxon>
    </lineage>
</organism>
<feature type="region of interest" description="Disordered" evidence="1">
    <location>
        <begin position="60"/>
        <end position="85"/>
    </location>
</feature>
<proteinExistence type="predicted"/>
<dbReference type="AlphaFoldDB" id="A0A433QDF0"/>
<feature type="region of interest" description="Disordered" evidence="1">
    <location>
        <begin position="1"/>
        <end position="25"/>
    </location>
</feature>
<gene>
    <name evidence="3" type="ORF">BC938DRAFT_482666</name>
</gene>
<feature type="domain" description="C2H2-type" evidence="2">
    <location>
        <begin position="37"/>
        <end position="60"/>
    </location>
</feature>
<dbReference type="EMBL" id="RBNJ01007693">
    <property type="protein sequence ID" value="RUS27836.1"/>
    <property type="molecule type" value="Genomic_DNA"/>
</dbReference>
<comment type="caution">
    <text evidence="3">The sequence shown here is derived from an EMBL/GenBank/DDBJ whole genome shotgun (WGS) entry which is preliminary data.</text>
</comment>
<keyword evidence="4" id="KW-1185">Reference proteome</keyword>
<accession>A0A433QDF0</accession>
<evidence type="ECO:0000313" key="4">
    <source>
        <dbReference type="Proteomes" id="UP000274822"/>
    </source>
</evidence>
<evidence type="ECO:0000256" key="1">
    <source>
        <dbReference type="SAM" id="MobiDB-lite"/>
    </source>
</evidence>
<evidence type="ECO:0000313" key="3">
    <source>
        <dbReference type="EMBL" id="RUS27836.1"/>
    </source>
</evidence>
<reference evidence="3 4" key="1">
    <citation type="journal article" date="2018" name="New Phytol.">
        <title>Phylogenomics of Endogonaceae and evolution of mycorrhizas within Mucoromycota.</title>
        <authorList>
            <person name="Chang Y."/>
            <person name="Desiro A."/>
            <person name="Na H."/>
            <person name="Sandor L."/>
            <person name="Lipzen A."/>
            <person name="Clum A."/>
            <person name="Barry K."/>
            <person name="Grigoriev I.V."/>
            <person name="Martin F.M."/>
            <person name="Stajich J.E."/>
            <person name="Smith M.E."/>
            <person name="Bonito G."/>
            <person name="Spatafora J.W."/>
        </authorList>
    </citation>
    <scope>NUCLEOTIDE SEQUENCE [LARGE SCALE GENOMIC DNA]</scope>
    <source>
        <strain evidence="3 4">AD002</strain>
    </source>
</reference>
<name>A0A433QDF0_9FUNG</name>
<sequence>MSMSNITAYRPIRPKPQEDSSLSRNLHPKIPYSSLRCPIPSCPHLFPNWDILTRHLKSEHEATTEPSQLLDLPALQAPRPSGVDRDMQSHMHVLHPGASEAYASGGPDDVIDRTTLHTELISLPMPSKASSPSIHYRTGENPDIGFII</sequence>
<evidence type="ECO:0000259" key="2">
    <source>
        <dbReference type="PROSITE" id="PS00028"/>
    </source>
</evidence>